<keyword evidence="2" id="KW-0813">Transport</keyword>
<gene>
    <name evidence="10" type="ORF">FBZ89_13138</name>
</gene>
<keyword evidence="4 8" id="KW-0812">Transmembrane</keyword>
<dbReference type="Pfam" id="PF07690">
    <property type="entry name" value="MFS_1"/>
    <property type="match status" value="1"/>
</dbReference>
<feature type="transmembrane region" description="Helical" evidence="8">
    <location>
        <begin position="311"/>
        <end position="330"/>
    </location>
</feature>
<comment type="subcellular location">
    <subcellularLocation>
        <location evidence="1">Cell membrane</location>
        <topology evidence="1">Multi-pass membrane protein</topology>
    </subcellularLocation>
</comment>
<dbReference type="GO" id="GO:0005886">
    <property type="term" value="C:plasma membrane"/>
    <property type="evidence" value="ECO:0007669"/>
    <property type="project" value="UniProtKB-SubCell"/>
</dbReference>
<dbReference type="SUPFAM" id="SSF103473">
    <property type="entry name" value="MFS general substrate transporter"/>
    <property type="match status" value="1"/>
</dbReference>
<reference evidence="10 11" key="1">
    <citation type="submission" date="2019-06" db="EMBL/GenBank/DDBJ databases">
        <title>Genomic Encyclopedia of Type Strains, Phase IV (KMG-V): Genome sequencing to study the core and pangenomes of soil and plant-associated prokaryotes.</title>
        <authorList>
            <person name="Whitman W."/>
        </authorList>
    </citation>
    <scope>NUCLEOTIDE SEQUENCE [LARGE SCALE GENOMIC DNA]</scope>
    <source>
        <strain evidence="10 11">BR 11880</strain>
    </source>
</reference>
<evidence type="ECO:0000256" key="5">
    <source>
        <dbReference type="ARBA" id="ARBA00022989"/>
    </source>
</evidence>
<feature type="transmembrane region" description="Helical" evidence="8">
    <location>
        <begin position="154"/>
        <end position="177"/>
    </location>
</feature>
<feature type="transmembrane region" description="Helical" evidence="8">
    <location>
        <begin position="245"/>
        <end position="268"/>
    </location>
</feature>
<feature type="transmembrane region" description="Helical" evidence="8">
    <location>
        <begin position="117"/>
        <end position="142"/>
    </location>
</feature>
<feature type="region of interest" description="Disordered" evidence="7">
    <location>
        <begin position="430"/>
        <end position="465"/>
    </location>
</feature>
<dbReference type="Gene3D" id="1.20.1250.20">
    <property type="entry name" value="MFS general substrate transporter like domains"/>
    <property type="match status" value="2"/>
</dbReference>
<evidence type="ECO:0000313" key="10">
    <source>
        <dbReference type="EMBL" id="TWB11310.1"/>
    </source>
</evidence>
<dbReference type="PANTHER" id="PTHR43045">
    <property type="entry name" value="SHIKIMATE TRANSPORTER"/>
    <property type="match status" value="1"/>
</dbReference>
<feature type="domain" description="Major facilitator superfamily (MFS) profile" evidence="9">
    <location>
        <begin position="15"/>
        <end position="428"/>
    </location>
</feature>
<dbReference type="InterPro" id="IPR011701">
    <property type="entry name" value="MFS"/>
</dbReference>
<feature type="transmembrane region" description="Helical" evidence="8">
    <location>
        <begin position="280"/>
        <end position="299"/>
    </location>
</feature>
<organism evidence="10 11">
    <name type="scientific">Nitrospirillum amazonense</name>
    <dbReference type="NCBI Taxonomy" id="28077"/>
    <lineage>
        <taxon>Bacteria</taxon>
        <taxon>Pseudomonadati</taxon>
        <taxon>Pseudomonadota</taxon>
        <taxon>Alphaproteobacteria</taxon>
        <taxon>Rhodospirillales</taxon>
        <taxon>Azospirillaceae</taxon>
        <taxon>Nitrospirillum</taxon>
    </lineage>
</organism>
<evidence type="ECO:0000256" key="8">
    <source>
        <dbReference type="SAM" id="Phobius"/>
    </source>
</evidence>
<sequence>MTGKVPAPRASIVTVAVTAAAAAAIEWYDFFIYGTAAALVFPAQFFPVDLPPLVAQIAAFSTFAVGFIVRPLGGVVFGHLGDVFGRKRALSGALLLMGFATTGIGLLPGYAQVGVAAPLALVALRFAQGLAVGGQWGGAALMAIESAPSGRRGFYGSFVQIGVPVGLVLANVVFLLVGKSLAPQAFLTWGWRLPFLLSVVLVPIGGYVRRHLVEPGEFETVGAAVAGAVQGPPLARVLRDHLGDVLLAGGAFVANNTCFYMAITYVVAYGTATLGIAKETLLAAVMLASALMLPVLIICGGVSDKFGRRGIFMIGAVLAGLWAFALFPLIETASPVLITLAIVVEMLFLSLMYGPQAALFAELFPVEVRYSGASLGYQIGSVVGGGFAPIIATALFAHFQSTVPISVYLSAMCAVSFLSVLALGRRAGGRRAGARGPRATVGQAQGPAGDGPPLRQASRRNRSAG</sequence>
<feature type="compositionally biased region" description="Low complexity" evidence="7">
    <location>
        <begin position="434"/>
        <end position="453"/>
    </location>
</feature>
<feature type="transmembrane region" description="Helical" evidence="8">
    <location>
        <begin position="89"/>
        <end position="111"/>
    </location>
</feature>
<feature type="transmembrane region" description="Helical" evidence="8">
    <location>
        <begin position="12"/>
        <end position="33"/>
    </location>
</feature>
<feature type="transmembrane region" description="Helical" evidence="8">
    <location>
        <begin position="336"/>
        <end position="354"/>
    </location>
</feature>
<dbReference type="RefSeq" id="WP_246172801.1">
    <property type="nucleotide sequence ID" value="NZ_VITN01000031.1"/>
</dbReference>
<feature type="transmembrane region" description="Helical" evidence="8">
    <location>
        <begin position="53"/>
        <end position="77"/>
    </location>
</feature>
<evidence type="ECO:0000256" key="6">
    <source>
        <dbReference type="ARBA" id="ARBA00023136"/>
    </source>
</evidence>
<dbReference type="InterPro" id="IPR020846">
    <property type="entry name" value="MFS_dom"/>
</dbReference>
<dbReference type="Proteomes" id="UP000319859">
    <property type="component" value="Unassembled WGS sequence"/>
</dbReference>
<dbReference type="CDD" id="cd17369">
    <property type="entry name" value="MFS_ShiA_like"/>
    <property type="match status" value="1"/>
</dbReference>
<evidence type="ECO:0000256" key="1">
    <source>
        <dbReference type="ARBA" id="ARBA00004651"/>
    </source>
</evidence>
<evidence type="ECO:0000259" key="9">
    <source>
        <dbReference type="PROSITE" id="PS50850"/>
    </source>
</evidence>
<dbReference type="PANTHER" id="PTHR43045:SF1">
    <property type="entry name" value="SHIKIMATE TRANSPORTER"/>
    <property type="match status" value="1"/>
</dbReference>
<evidence type="ECO:0000313" key="11">
    <source>
        <dbReference type="Proteomes" id="UP000319859"/>
    </source>
</evidence>
<evidence type="ECO:0000256" key="4">
    <source>
        <dbReference type="ARBA" id="ARBA00022692"/>
    </source>
</evidence>
<dbReference type="PROSITE" id="PS50850">
    <property type="entry name" value="MFS"/>
    <property type="match status" value="1"/>
</dbReference>
<accession>A0A560EPK3</accession>
<evidence type="ECO:0000256" key="2">
    <source>
        <dbReference type="ARBA" id="ARBA00022448"/>
    </source>
</evidence>
<keyword evidence="6 8" id="KW-0472">Membrane</keyword>
<name>A0A560EPK3_9PROT</name>
<keyword evidence="5 8" id="KW-1133">Transmembrane helix</keyword>
<evidence type="ECO:0000256" key="7">
    <source>
        <dbReference type="SAM" id="MobiDB-lite"/>
    </source>
</evidence>
<proteinExistence type="predicted"/>
<feature type="transmembrane region" description="Helical" evidence="8">
    <location>
        <begin position="375"/>
        <end position="399"/>
    </location>
</feature>
<feature type="transmembrane region" description="Helical" evidence="8">
    <location>
        <begin position="189"/>
        <end position="208"/>
    </location>
</feature>
<protein>
    <submittedName>
        <fullName evidence="10">Sugar phosphate permease</fullName>
    </submittedName>
</protein>
<dbReference type="InterPro" id="IPR036259">
    <property type="entry name" value="MFS_trans_sf"/>
</dbReference>
<dbReference type="AlphaFoldDB" id="A0A560EPK3"/>
<dbReference type="EMBL" id="VITN01000031">
    <property type="protein sequence ID" value="TWB11310.1"/>
    <property type="molecule type" value="Genomic_DNA"/>
</dbReference>
<comment type="caution">
    <text evidence="10">The sequence shown here is derived from an EMBL/GenBank/DDBJ whole genome shotgun (WGS) entry which is preliminary data.</text>
</comment>
<feature type="transmembrane region" description="Helical" evidence="8">
    <location>
        <begin position="405"/>
        <end position="423"/>
    </location>
</feature>
<keyword evidence="3" id="KW-1003">Cell membrane</keyword>
<dbReference type="GO" id="GO:0022857">
    <property type="term" value="F:transmembrane transporter activity"/>
    <property type="evidence" value="ECO:0007669"/>
    <property type="project" value="InterPro"/>
</dbReference>
<evidence type="ECO:0000256" key="3">
    <source>
        <dbReference type="ARBA" id="ARBA00022475"/>
    </source>
</evidence>